<proteinExistence type="inferred from homology"/>
<organism evidence="18 20">
    <name type="scientific">Thermus scotoductus</name>
    <dbReference type="NCBI Taxonomy" id="37636"/>
    <lineage>
        <taxon>Bacteria</taxon>
        <taxon>Thermotogati</taxon>
        <taxon>Deinococcota</taxon>
        <taxon>Deinococci</taxon>
        <taxon>Thermales</taxon>
        <taxon>Thermaceae</taxon>
        <taxon>Thermus</taxon>
    </lineage>
</organism>
<evidence type="ECO:0000313" key="18">
    <source>
        <dbReference type="EMBL" id="KPD30673.1"/>
    </source>
</evidence>
<dbReference type="InterPro" id="IPR011766">
    <property type="entry name" value="TPP_enzyme_TPP-bd"/>
</dbReference>
<dbReference type="Gene3D" id="3.40.50.1220">
    <property type="entry name" value="TPP-binding domain"/>
    <property type="match status" value="1"/>
</dbReference>
<evidence type="ECO:0000256" key="7">
    <source>
        <dbReference type="ARBA" id="ARBA00022679"/>
    </source>
</evidence>
<sequence>MKGAEALLKALEREGVEVIFGHPGGAIMPTYDALYDSPIRHILVRHEQGGVHAATAYARASGRVGVVMATSGPGALNLVTGLADAYMDSTPVVAITGNVPRALIGTDAFQEADVTGVTMPITKHNYLVQEVNDIPRVVREAFHIASSGRPGPVLIDLPKDVQLSEFTGTFDVELDLPGYKPTTKGHPKQIERALDALEKAERPILMVGGGAQHAHGELLAFAERTGIPVITTLMGLGAFPGNHPLWLGMPGMHGTVAANRAIHHADVILAIGLRFDDRVTGKVSRFAPHAHTIIHVDIDPAEIGKLVRTHIPIVGDARLVLREMLKGAKPLRLASWWRELEEWRTRYPLRWKPKPYLQSQEVIKAFAEATGGHAIVTTGVGQHQMFAAQFFAVTRPRSFITSGGLGTMGVGLPFAIGAKVARPEELVIDFDGDGSFQMTLQELATVVKYKLDVKVVILNNGYLGMVRQWQDLFHAKRYSEVYLADSNPDFARLAEAYGIKGVRVERKEDLMKGVEAVLSADGPVVAEFKVYHEEGVFPMIPAGGAAEDMILEHPAEREEVEA</sequence>
<dbReference type="Proteomes" id="UP000287962">
    <property type="component" value="Unassembled WGS sequence"/>
</dbReference>
<dbReference type="InterPro" id="IPR012001">
    <property type="entry name" value="Thiamin_PyroP_enz_TPP-bd_dom"/>
</dbReference>
<dbReference type="EMBL" id="PEML01000111">
    <property type="protein sequence ID" value="RTI08167.1"/>
    <property type="molecule type" value="Genomic_DNA"/>
</dbReference>
<comment type="cofactor">
    <cofactor evidence="14">
        <name>Mg(2+)</name>
        <dbReference type="ChEBI" id="CHEBI:18420"/>
    </cofactor>
    <text evidence="14">Binds 1 Mg(2+) ion per subunit.</text>
</comment>
<dbReference type="SUPFAM" id="SSF52467">
    <property type="entry name" value="DHS-like NAD/FAD-binding domain"/>
    <property type="match status" value="1"/>
</dbReference>
<evidence type="ECO:0000256" key="9">
    <source>
        <dbReference type="ARBA" id="ARBA00022827"/>
    </source>
</evidence>
<evidence type="ECO:0000256" key="5">
    <source>
        <dbReference type="ARBA" id="ARBA00022605"/>
    </source>
</evidence>
<evidence type="ECO:0000256" key="1">
    <source>
        <dbReference type="ARBA" id="ARBA00004974"/>
    </source>
</evidence>
<dbReference type="Pfam" id="PF02775">
    <property type="entry name" value="TPP_enzyme_C"/>
    <property type="match status" value="1"/>
</dbReference>
<name>A0A0N0IQM7_THESC</name>
<evidence type="ECO:0000256" key="12">
    <source>
        <dbReference type="ARBA" id="ARBA00023304"/>
    </source>
</evidence>
<evidence type="ECO:0000259" key="17">
    <source>
        <dbReference type="Pfam" id="PF02776"/>
    </source>
</evidence>
<evidence type="ECO:0000313" key="19">
    <source>
        <dbReference type="EMBL" id="RTI08167.1"/>
    </source>
</evidence>
<evidence type="ECO:0000256" key="13">
    <source>
        <dbReference type="ARBA" id="ARBA00048670"/>
    </source>
</evidence>
<dbReference type="GO" id="GO:0030976">
    <property type="term" value="F:thiamine pyrophosphate binding"/>
    <property type="evidence" value="ECO:0007669"/>
    <property type="project" value="UniProtKB-UniRule"/>
</dbReference>
<dbReference type="AlphaFoldDB" id="A0A0N0IQM7"/>
<evidence type="ECO:0000259" key="16">
    <source>
        <dbReference type="Pfam" id="PF02775"/>
    </source>
</evidence>
<comment type="catalytic activity">
    <reaction evidence="13 14">
        <text>2 pyruvate + H(+) = (2S)-2-acetolactate + CO2</text>
        <dbReference type="Rhea" id="RHEA:25249"/>
        <dbReference type="ChEBI" id="CHEBI:15361"/>
        <dbReference type="ChEBI" id="CHEBI:15378"/>
        <dbReference type="ChEBI" id="CHEBI:16526"/>
        <dbReference type="ChEBI" id="CHEBI:58476"/>
        <dbReference type="EC" id="2.2.1.6"/>
    </reaction>
</comment>
<keyword evidence="6" id="KW-0285">Flavoprotein</keyword>
<reference evidence="18 20" key="1">
    <citation type="submission" date="2015-09" db="EMBL/GenBank/DDBJ databases">
        <title>Draft genome sequence of Thermus scotoductus strain K1 isolated from a geothermal spring in Nagorno-Karabakh, Armenia.</title>
        <authorList>
            <person name="Saghatelyan A."/>
            <person name="Poghosyan L."/>
            <person name="Panosyan H."/>
            <person name="Birkeland N.-K."/>
        </authorList>
    </citation>
    <scope>NUCLEOTIDE SEQUENCE [LARGE SCALE GENOMIC DNA]</scope>
    <source>
        <strain evidence="18 20">K1</strain>
    </source>
</reference>
<dbReference type="FunFam" id="3.40.50.970:FF:000016">
    <property type="entry name" value="Acetolactate synthase"/>
    <property type="match status" value="1"/>
</dbReference>
<dbReference type="InterPro" id="IPR039368">
    <property type="entry name" value="AHAS_TPP"/>
</dbReference>
<feature type="domain" description="Thiamine pyrophosphate enzyme central" evidence="15">
    <location>
        <begin position="190"/>
        <end position="323"/>
    </location>
</feature>
<evidence type="ECO:0000256" key="2">
    <source>
        <dbReference type="ARBA" id="ARBA00005025"/>
    </source>
</evidence>
<evidence type="ECO:0000256" key="4">
    <source>
        <dbReference type="ARBA" id="ARBA00013145"/>
    </source>
</evidence>
<dbReference type="EC" id="2.2.1.6" evidence="4 14"/>
<dbReference type="CDD" id="cd02015">
    <property type="entry name" value="TPP_AHAS"/>
    <property type="match status" value="1"/>
</dbReference>
<dbReference type="Proteomes" id="UP000053099">
    <property type="component" value="Unassembled WGS sequence"/>
</dbReference>
<evidence type="ECO:0000313" key="21">
    <source>
        <dbReference type="Proteomes" id="UP000287962"/>
    </source>
</evidence>
<comment type="pathway">
    <text evidence="2 14">Amino-acid biosynthesis; L-valine biosynthesis; L-valine from pyruvate: step 1/4.</text>
</comment>
<comment type="cofactor">
    <cofactor evidence="14">
        <name>thiamine diphosphate</name>
        <dbReference type="ChEBI" id="CHEBI:58937"/>
    </cofactor>
    <text evidence="14">Binds 1 thiamine pyrophosphate per subunit.</text>
</comment>
<keyword evidence="5 14" id="KW-0028">Amino-acid biosynthesis</keyword>
<dbReference type="UniPathway" id="UPA00049">
    <property type="reaction ID" value="UER00059"/>
</dbReference>
<dbReference type="GO" id="GO:0009097">
    <property type="term" value="P:isoleucine biosynthetic process"/>
    <property type="evidence" value="ECO:0007669"/>
    <property type="project" value="UniProtKB-UniPathway"/>
</dbReference>
<feature type="domain" description="Thiamine pyrophosphate enzyme TPP-binding" evidence="16">
    <location>
        <begin position="379"/>
        <end position="527"/>
    </location>
</feature>
<dbReference type="InterPro" id="IPR012846">
    <property type="entry name" value="Acetolactate_synth_lsu"/>
</dbReference>
<dbReference type="GO" id="GO:0009099">
    <property type="term" value="P:L-valine biosynthetic process"/>
    <property type="evidence" value="ECO:0007669"/>
    <property type="project" value="UniProtKB-UniPathway"/>
</dbReference>
<dbReference type="FunFam" id="3.40.50.970:FF:000007">
    <property type="entry name" value="Acetolactate synthase"/>
    <property type="match status" value="1"/>
</dbReference>
<dbReference type="InterPro" id="IPR045229">
    <property type="entry name" value="TPP_enz"/>
</dbReference>
<dbReference type="InterPro" id="IPR029035">
    <property type="entry name" value="DHS-like_NAD/FAD-binding_dom"/>
</dbReference>
<dbReference type="GO" id="GO:0003984">
    <property type="term" value="F:acetolactate synthase activity"/>
    <property type="evidence" value="ECO:0007669"/>
    <property type="project" value="UniProtKB-EC"/>
</dbReference>
<keyword evidence="7 14" id="KW-0808">Transferase</keyword>
<comment type="similarity">
    <text evidence="3 14">Belongs to the TPP enzyme family.</text>
</comment>
<dbReference type="PANTHER" id="PTHR18968:SF13">
    <property type="entry name" value="ACETOLACTATE SYNTHASE CATALYTIC SUBUNIT, MITOCHONDRIAL"/>
    <property type="match status" value="1"/>
</dbReference>
<gene>
    <name evidence="19" type="primary">ilvB</name>
    <name evidence="18" type="ORF">AN926_06780</name>
    <name evidence="19" type="ORF">CSW25_04780</name>
</gene>
<dbReference type="Gene3D" id="3.40.50.970">
    <property type="match status" value="2"/>
</dbReference>
<keyword evidence="8 14" id="KW-0479">Metal-binding</keyword>
<evidence type="ECO:0000256" key="8">
    <source>
        <dbReference type="ARBA" id="ARBA00022723"/>
    </source>
</evidence>
<evidence type="ECO:0000256" key="11">
    <source>
        <dbReference type="ARBA" id="ARBA00023052"/>
    </source>
</evidence>
<keyword evidence="11 14" id="KW-0786">Thiamine pyrophosphate</keyword>
<dbReference type="Pfam" id="PF02776">
    <property type="entry name" value="TPP_enzyme_N"/>
    <property type="match status" value="1"/>
</dbReference>
<dbReference type="SUPFAM" id="SSF52518">
    <property type="entry name" value="Thiamin diphosphate-binding fold (THDP-binding)"/>
    <property type="match status" value="2"/>
</dbReference>
<evidence type="ECO:0000256" key="10">
    <source>
        <dbReference type="ARBA" id="ARBA00022842"/>
    </source>
</evidence>
<dbReference type="PROSITE" id="PS00187">
    <property type="entry name" value="TPP_ENZYMES"/>
    <property type="match status" value="1"/>
</dbReference>
<evidence type="ECO:0000259" key="15">
    <source>
        <dbReference type="Pfam" id="PF00205"/>
    </source>
</evidence>
<dbReference type="GO" id="GO:0050660">
    <property type="term" value="F:flavin adenine dinucleotide binding"/>
    <property type="evidence" value="ECO:0007669"/>
    <property type="project" value="InterPro"/>
</dbReference>
<dbReference type="UniPathway" id="UPA00047">
    <property type="reaction ID" value="UER00055"/>
</dbReference>
<dbReference type="GO" id="GO:0000287">
    <property type="term" value="F:magnesium ion binding"/>
    <property type="evidence" value="ECO:0007669"/>
    <property type="project" value="UniProtKB-UniRule"/>
</dbReference>
<protein>
    <recommendedName>
        <fullName evidence="4 14">Acetolactate synthase</fullName>
        <ecNumber evidence="4 14">2.2.1.6</ecNumber>
    </recommendedName>
</protein>
<dbReference type="RefSeq" id="WP_054392045.1">
    <property type="nucleotide sequence ID" value="NZ_PELX01000314.1"/>
</dbReference>
<dbReference type="GO" id="GO:0005948">
    <property type="term" value="C:acetolactate synthase complex"/>
    <property type="evidence" value="ECO:0007669"/>
    <property type="project" value="TreeGrafter"/>
</dbReference>
<keyword evidence="21" id="KW-1185">Reference proteome</keyword>
<feature type="domain" description="Thiamine pyrophosphate enzyme N-terminal TPP-binding" evidence="17">
    <location>
        <begin position="1"/>
        <end position="114"/>
    </location>
</feature>
<evidence type="ECO:0000256" key="3">
    <source>
        <dbReference type="ARBA" id="ARBA00007812"/>
    </source>
</evidence>
<evidence type="ECO:0000256" key="6">
    <source>
        <dbReference type="ARBA" id="ARBA00022630"/>
    </source>
</evidence>
<dbReference type="EMBL" id="LJJR01000017">
    <property type="protein sequence ID" value="KPD30673.1"/>
    <property type="molecule type" value="Genomic_DNA"/>
</dbReference>
<dbReference type="NCBIfam" id="TIGR00118">
    <property type="entry name" value="acolac_lg"/>
    <property type="match status" value="1"/>
</dbReference>
<dbReference type="PANTHER" id="PTHR18968">
    <property type="entry name" value="THIAMINE PYROPHOSPHATE ENZYMES"/>
    <property type="match status" value="1"/>
</dbReference>
<accession>A0A0N0IQM7</accession>
<dbReference type="Pfam" id="PF00205">
    <property type="entry name" value="TPP_enzyme_M"/>
    <property type="match status" value="1"/>
</dbReference>
<comment type="caution">
    <text evidence="18">The sequence shown here is derived from an EMBL/GenBank/DDBJ whole genome shotgun (WGS) entry which is preliminary data.</text>
</comment>
<dbReference type="CDD" id="cd07035">
    <property type="entry name" value="TPP_PYR_POX_like"/>
    <property type="match status" value="1"/>
</dbReference>
<keyword evidence="9" id="KW-0274">FAD</keyword>
<dbReference type="FunFam" id="3.40.50.1220:FF:000008">
    <property type="entry name" value="Acetolactate synthase"/>
    <property type="match status" value="1"/>
</dbReference>
<dbReference type="InterPro" id="IPR029061">
    <property type="entry name" value="THDP-binding"/>
</dbReference>
<keyword evidence="10 14" id="KW-0460">Magnesium</keyword>
<comment type="pathway">
    <text evidence="1 14">Amino-acid biosynthesis; L-isoleucine biosynthesis; L-isoleucine from 2-oxobutanoate: step 1/4.</text>
</comment>
<reference evidence="19" key="2">
    <citation type="submission" date="2017-10" db="EMBL/GenBank/DDBJ databases">
        <authorList>
            <person name="Wilpiszeski R.L."/>
            <person name="Zhidan Z."/>
            <person name="House C.H."/>
        </authorList>
    </citation>
    <scope>NUCLEOTIDE SEQUENCE</scope>
    <source>
        <strain evidence="19">12_S12</strain>
    </source>
</reference>
<evidence type="ECO:0000313" key="20">
    <source>
        <dbReference type="Proteomes" id="UP000053099"/>
    </source>
</evidence>
<keyword evidence="12 14" id="KW-0100">Branched-chain amino acid biosynthesis</keyword>
<dbReference type="InterPro" id="IPR000399">
    <property type="entry name" value="TPP-bd_CS"/>
</dbReference>
<dbReference type="PATRIC" id="fig|37636.3.peg.423"/>
<reference evidence="19 21" key="3">
    <citation type="journal article" date="2019" name="Extremophiles">
        <title>Biogeography of thermophiles and predominance of Thermus scotoductus in domestic water heaters.</title>
        <authorList>
            <person name="Wilpiszeski R.L."/>
            <person name="Zhang Z."/>
            <person name="House C.H."/>
        </authorList>
    </citation>
    <scope>NUCLEOTIDE SEQUENCE [LARGE SCALE GENOMIC DNA]</scope>
    <source>
        <strain evidence="19 21">12_S12</strain>
    </source>
</reference>
<evidence type="ECO:0000256" key="14">
    <source>
        <dbReference type="RuleBase" id="RU003591"/>
    </source>
</evidence>
<dbReference type="InterPro" id="IPR012000">
    <property type="entry name" value="Thiamin_PyroP_enz_cen_dom"/>
</dbReference>